<dbReference type="EnsemblMetazoa" id="HelroT170770">
    <property type="protein sequence ID" value="HelroP170770"/>
    <property type="gene ID" value="HelroG170770"/>
</dbReference>
<evidence type="ECO:0000313" key="2">
    <source>
        <dbReference type="EMBL" id="ESO07435.1"/>
    </source>
</evidence>
<evidence type="ECO:0000313" key="4">
    <source>
        <dbReference type="Proteomes" id="UP000015101"/>
    </source>
</evidence>
<accession>T1F3E6</accession>
<keyword evidence="4" id="KW-1185">Reference proteome</keyword>
<dbReference type="HOGENOM" id="CLU_2123719_0_0_1"/>
<reference evidence="4" key="1">
    <citation type="submission" date="2012-12" db="EMBL/GenBank/DDBJ databases">
        <authorList>
            <person name="Hellsten U."/>
            <person name="Grimwood J."/>
            <person name="Chapman J.A."/>
            <person name="Shapiro H."/>
            <person name="Aerts A."/>
            <person name="Otillar R.P."/>
            <person name="Terry A.Y."/>
            <person name="Boore J.L."/>
            <person name="Simakov O."/>
            <person name="Marletaz F."/>
            <person name="Cho S.-J."/>
            <person name="Edsinger-Gonzales E."/>
            <person name="Havlak P."/>
            <person name="Kuo D.-H."/>
            <person name="Larsson T."/>
            <person name="Lv J."/>
            <person name="Arendt D."/>
            <person name="Savage R."/>
            <person name="Osoegawa K."/>
            <person name="de Jong P."/>
            <person name="Lindberg D.R."/>
            <person name="Seaver E.C."/>
            <person name="Weisblat D.A."/>
            <person name="Putnam N.H."/>
            <person name="Grigoriev I.V."/>
            <person name="Rokhsar D.S."/>
        </authorList>
    </citation>
    <scope>NUCLEOTIDE SEQUENCE</scope>
</reference>
<gene>
    <name evidence="3" type="primary">20203345</name>
    <name evidence="2" type="ORF">HELRODRAFT_170770</name>
</gene>
<reference evidence="3" key="3">
    <citation type="submission" date="2015-06" db="UniProtKB">
        <authorList>
            <consortium name="EnsemblMetazoa"/>
        </authorList>
    </citation>
    <scope>IDENTIFICATION</scope>
</reference>
<dbReference type="RefSeq" id="XP_009014813.1">
    <property type="nucleotide sequence ID" value="XM_009016565.1"/>
</dbReference>
<protein>
    <submittedName>
        <fullName evidence="2 3">Uncharacterized protein</fullName>
    </submittedName>
</protein>
<dbReference type="KEGG" id="hro:HELRODRAFT_170770"/>
<proteinExistence type="predicted"/>
<dbReference type="AlphaFoldDB" id="T1F3E6"/>
<name>T1F3E6_HELRO</name>
<evidence type="ECO:0000313" key="3">
    <source>
        <dbReference type="EnsemblMetazoa" id="HelroP170770"/>
    </source>
</evidence>
<evidence type="ECO:0000256" key="1">
    <source>
        <dbReference type="SAM" id="MobiDB-lite"/>
    </source>
</evidence>
<reference evidence="2 4" key="2">
    <citation type="journal article" date="2013" name="Nature">
        <title>Insights into bilaterian evolution from three spiralian genomes.</title>
        <authorList>
            <person name="Simakov O."/>
            <person name="Marletaz F."/>
            <person name="Cho S.J."/>
            <person name="Edsinger-Gonzales E."/>
            <person name="Havlak P."/>
            <person name="Hellsten U."/>
            <person name="Kuo D.H."/>
            <person name="Larsson T."/>
            <person name="Lv J."/>
            <person name="Arendt D."/>
            <person name="Savage R."/>
            <person name="Osoegawa K."/>
            <person name="de Jong P."/>
            <person name="Grimwood J."/>
            <person name="Chapman J.A."/>
            <person name="Shapiro H."/>
            <person name="Aerts A."/>
            <person name="Otillar R.P."/>
            <person name="Terry A.Y."/>
            <person name="Boore J.L."/>
            <person name="Grigoriev I.V."/>
            <person name="Lindberg D.R."/>
            <person name="Seaver E.C."/>
            <person name="Weisblat D.A."/>
            <person name="Putnam N.H."/>
            <person name="Rokhsar D.S."/>
        </authorList>
    </citation>
    <scope>NUCLEOTIDE SEQUENCE</scope>
</reference>
<dbReference type="GeneID" id="20203345"/>
<feature type="compositionally biased region" description="Polar residues" evidence="1">
    <location>
        <begin position="38"/>
        <end position="48"/>
    </location>
</feature>
<feature type="region of interest" description="Disordered" evidence="1">
    <location>
        <begin position="27"/>
        <end position="48"/>
    </location>
</feature>
<sequence>MDEALHSDVDACSKLFERLSVSNSDLNDSNVNDVNNSTGPNKVDTNNSIDANKTDVDNLIDANKIVVENGCNFNFQINELTSQQQKQECVDATILCWSLLDVSRIKLFRFVCAL</sequence>
<dbReference type="InParanoid" id="T1F3E6"/>
<dbReference type="EMBL" id="AMQM01003675">
    <property type="status" value="NOT_ANNOTATED_CDS"/>
    <property type="molecule type" value="Genomic_DNA"/>
</dbReference>
<feature type="compositionally biased region" description="Low complexity" evidence="1">
    <location>
        <begin position="27"/>
        <end position="37"/>
    </location>
</feature>
<organism evidence="3 4">
    <name type="scientific">Helobdella robusta</name>
    <name type="common">Californian leech</name>
    <dbReference type="NCBI Taxonomy" id="6412"/>
    <lineage>
        <taxon>Eukaryota</taxon>
        <taxon>Metazoa</taxon>
        <taxon>Spiralia</taxon>
        <taxon>Lophotrochozoa</taxon>
        <taxon>Annelida</taxon>
        <taxon>Clitellata</taxon>
        <taxon>Hirudinea</taxon>
        <taxon>Rhynchobdellida</taxon>
        <taxon>Glossiphoniidae</taxon>
        <taxon>Helobdella</taxon>
    </lineage>
</organism>
<dbReference type="CTD" id="20203345"/>
<dbReference type="EMBL" id="KB096222">
    <property type="protein sequence ID" value="ESO07435.1"/>
    <property type="molecule type" value="Genomic_DNA"/>
</dbReference>
<dbReference type="Proteomes" id="UP000015101">
    <property type="component" value="Unassembled WGS sequence"/>
</dbReference>